<dbReference type="GeneID" id="14884656"/>
<dbReference type="AlphaFoldDB" id="A0A0A1TWR7"/>
<feature type="non-terminal residue" evidence="3">
    <location>
        <position position="1"/>
    </location>
</feature>
<dbReference type="RefSeq" id="XP_004184993.1">
    <property type="nucleotide sequence ID" value="XM_004184945.1"/>
</dbReference>
<gene>
    <name evidence="3" type="ORF">EIN_409560</name>
</gene>
<organism evidence="3 4">
    <name type="scientific">Entamoeba invadens IP1</name>
    <dbReference type="NCBI Taxonomy" id="370355"/>
    <lineage>
        <taxon>Eukaryota</taxon>
        <taxon>Amoebozoa</taxon>
        <taxon>Evosea</taxon>
        <taxon>Archamoebae</taxon>
        <taxon>Mastigamoebida</taxon>
        <taxon>Entamoebidae</taxon>
        <taxon>Entamoeba</taxon>
    </lineage>
</organism>
<dbReference type="KEGG" id="eiv:EIN_409560"/>
<evidence type="ECO:0000313" key="3">
    <source>
        <dbReference type="EMBL" id="ELP85647.1"/>
    </source>
</evidence>
<dbReference type="InterPro" id="IPR011989">
    <property type="entry name" value="ARM-like"/>
</dbReference>
<dbReference type="Gene3D" id="1.25.10.10">
    <property type="entry name" value="Leucine-rich Repeat Variant"/>
    <property type="match status" value="1"/>
</dbReference>
<accession>A0A0A1TWR7</accession>
<name>A0A0A1TWR7_ENTIV</name>
<proteinExistence type="predicted"/>
<reference evidence="3 4" key="1">
    <citation type="submission" date="2012-10" db="EMBL/GenBank/DDBJ databases">
        <authorList>
            <person name="Zafar N."/>
            <person name="Inman J."/>
            <person name="Hall N."/>
            <person name="Lorenzi H."/>
            <person name="Caler E."/>
        </authorList>
    </citation>
    <scope>NUCLEOTIDE SEQUENCE [LARGE SCALE GENOMIC DNA]</scope>
    <source>
        <strain evidence="3 4">IP1</strain>
    </source>
</reference>
<dbReference type="VEuPathDB" id="AmoebaDB:EIN_409560"/>
<keyword evidence="4" id="KW-1185">Reference proteome</keyword>
<dbReference type="Pfam" id="PF08324">
    <property type="entry name" value="PUL"/>
    <property type="match status" value="1"/>
</dbReference>
<dbReference type="Proteomes" id="UP000014680">
    <property type="component" value="Unassembled WGS sequence"/>
</dbReference>
<dbReference type="InterPro" id="IPR016024">
    <property type="entry name" value="ARM-type_fold"/>
</dbReference>
<dbReference type="SUPFAM" id="SSF48371">
    <property type="entry name" value="ARM repeat"/>
    <property type="match status" value="1"/>
</dbReference>
<dbReference type="OrthoDB" id="26929at2759"/>
<evidence type="ECO:0000259" key="2">
    <source>
        <dbReference type="PROSITE" id="PS51396"/>
    </source>
</evidence>
<dbReference type="PROSITE" id="PS51394">
    <property type="entry name" value="PFU"/>
    <property type="match status" value="1"/>
</dbReference>
<dbReference type="InterPro" id="IPR015155">
    <property type="entry name" value="PFU"/>
</dbReference>
<dbReference type="EMBL" id="KB207048">
    <property type="protein sequence ID" value="ELP85647.1"/>
    <property type="molecule type" value="Genomic_DNA"/>
</dbReference>
<evidence type="ECO:0000313" key="4">
    <source>
        <dbReference type="Proteomes" id="UP000014680"/>
    </source>
</evidence>
<protein>
    <submittedName>
        <fullName evidence="3">Uncharacterized protein</fullName>
    </submittedName>
</protein>
<feature type="domain" description="PFU" evidence="1">
    <location>
        <begin position="1"/>
        <end position="29"/>
    </location>
</feature>
<dbReference type="PROSITE" id="PS51396">
    <property type="entry name" value="PUL"/>
    <property type="match status" value="1"/>
</dbReference>
<feature type="domain" description="PUL" evidence="2">
    <location>
        <begin position="27"/>
        <end position="294"/>
    </location>
</feature>
<sequence length="296" mass="33368">DNLPKEHLDTVAKFIEENTKGVKPQTTILPCLQRKTFAIKNYEKVEELLRNVCTTDEQLITLATMTQFIKAGKGFHLTPEMKEMIQLLVQHCEIDQTKLPPVLDLFGGLCLKCMDAVKYFETVSVYSTLQHTVFEMIKNNTATGPIKVMFIKFLANCFVTTPPEIFMHVVHSTYPDLYAFFRTEMTAAIQSNNLNVQGAISGVLLNLSISAINSSIAGMLADGLFDFLIELFMITTDDNTRAVLLLGIGNFMKQDFLVRRDFIKNTKLMDIIKNNKNKTIQAINDEINELVLGVSN</sequence>
<evidence type="ECO:0000259" key="1">
    <source>
        <dbReference type="PROSITE" id="PS51394"/>
    </source>
</evidence>
<dbReference type="OMA" id="YFETICA"/>
<dbReference type="InterPro" id="IPR013535">
    <property type="entry name" value="PUL_dom"/>
</dbReference>